<feature type="region of interest" description="Disordered" evidence="1">
    <location>
        <begin position="1"/>
        <end position="52"/>
    </location>
</feature>
<dbReference type="EMBL" id="JASSZA010000015">
    <property type="protein sequence ID" value="KAK2092272.1"/>
    <property type="molecule type" value="Genomic_DNA"/>
</dbReference>
<reference evidence="2 3" key="1">
    <citation type="submission" date="2023-05" db="EMBL/GenBank/DDBJ databases">
        <title>B98-5 Cell Line De Novo Hybrid Assembly: An Optical Mapping Approach.</title>
        <authorList>
            <person name="Kananen K."/>
            <person name="Auerbach J.A."/>
            <person name="Kautto E."/>
            <person name="Blachly J.S."/>
        </authorList>
    </citation>
    <scope>NUCLEOTIDE SEQUENCE [LARGE SCALE GENOMIC DNA]</scope>
    <source>
        <strain evidence="2">B95-8</strain>
        <tissue evidence="2">Cell line</tissue>
    </source>
</reference>
<name>A0ABQ9U7E1_SAGOE</name>
<evidence type="ECO:0000313" key="3">
    <source>
        <dbReference type="Proteomes" id="UP001266305"/>
    </source>
</evidence>
<gene>
    <name evidence="2" type="ORF">P7K49_028800</name>
</gene>
<sequence length="212" mass="22074">MAAERGVQRELVTPSAALVGTSHRLPAHPAAAASRRPGVGWDGEGDGRSSPVFSGHCQGLWDALPPPMTLTCHGFKPHQEADQAGEADPAEAVAVPEGHQMQHIAAEGDSSKEFWGPQVNEDLVLESSQRPSKDTEDTALGTHQPSQSSDHSHLRGELLGHPGVASSPASVKPLSSDDLDKRPSSPPLTAGGLCVDAPSVGGSGPWKKEMQS</sequence>
<evidence type="ECO:0000313" key="2">
    <source>
        <dbReference type="EMBL" id="KAK2092272.1"/>
    </source>
</evidence>
<feature type="region of interest" description="Disordered" evidence="1">
    <location>
        <begin position="125"/>
        <end position="212"/>
    </location>
</feature>
<keyword evidence="3" id="KW-1185">Reference proteome</keyword>
<dbReference type="Proteomes" id="UP001266305">
    <property type="component" value="Unassembled WGS sequence"/>
</dbReference>
<organism evidence="2 3">
    <name type="scientific">Saguinus oedipus</name>
    <name type="common">Cotton-top tamarin</name>
    <name type="synonym">Oedipomidas oedipus</name>
    <dbReference type="NCBI Taxonomy" id="9490"/>
    <lineage>
        <taxon>Eukaryota</taxon>
        <taxon>Metazoa</taxon>
        <taxon>Chordata</taxon>
        <taxon>Craniata</taxon>
        <taxon>Vertebrata</taxon>
        <taxon>Euteleostomi</taxon>
        <taxon>Mammalia</taxon>
        <taxon>Eutheria</taxon>
        <taxon>Euarchontoglires</taxon>
        <taxon>Primates</taxon>
        <taxon>Haplorrhini</taxon>
        <taxon>Platyrrhini</taxon>
        <taxon>Cebidae</taxon>
        <taxon>Callitrichinae</taxon>
        <taxon>Saguinus</taxon>
    </lineage>
</organism>
<feature type="compositionally biased region" description="Low complexity" evidence="1">
    <location>
        <begin position="22"/>
        <end position="37"/>
    </location>
</feature>
<evidence type="ECO:0000256" key="1">
    <source>
        <dbReference type="SAM" id="MobiDB-lite"/>
    </source>
</evidence>
<comment type="caution">
    <text evidence="2">The sequence shown here is derived from an EMBL/GenBank/DDBJ whole genome shotgun (WGS) entry which is preliminary data.</text>
</comment>
<proteinExistence type="predicted"/>
<accession>A0ABQ9U7E1</accession>
<protein>
    <submittedName>
        <fullName evidence="2">Uncharacterized protein</fullName>
    </submittedName>
</protein>